<reference evidence="3" key="1">
    <citation type="submission" date="2017-01" db="EMBL/GenBank/DDBJ databases">
        <authorList>
            <person name="Varghese N."/>
            <person name="Submissions S."/>
        </authorList>
    </citation>
    <scope>NUCLEOTIDE SEQUENCE [LARGE SCALE GENOMIC DNA]</scope>
    <source>
        <strain evidence="3">DSM 21054</strain>
    </source>
</reference>
<evidence type="ECO:0000256" key="1">
    <source>
        <dbReference type="SAM" id="Coils"/>
    </source>
</evidence>
<dbReference type="RefSeq" id="WP_076379862.1">
    <property type="nucleotide sequence ID" value="NZ_AP017422.1"/>
</dbReference>
<evidence type="ECO:0000313" key="2">
    <source>
        <dbReference type="EMBL" id="SIT20428.1"/>
    </source>
</evidence>
<dbReference type="Proteomes" id="UP000186917">
    <property type="component" value="Unassembled WGS sequence"/>
</dbReference>
<dbReference type="OrthoDB" id="669122at2"/>
<gene>
    <name evidence="2" type="ORF">SAMN05421788_1052</name>
</gene>
<dbReference type="AlphaFoldDB" id="A0A173MD83"/>
<feature type="coiled-coil region" evidence="1">
    <location>
        <begin position="47"/>
        <end position="77"/>
    </location>
</feature>
<evidence type="ECO:0000313" key="3">
    <source>
        <dbReference type="Proteomes" id="UP000186917"/>
    </source>
</evidence>
<dbReference type="KEGG" id="fln:FLA_1559"/>
<keyword evidence="1" id="KW-0175">Coiled coil</keyword>
<protein>
    <submittedName>
        <fullName evidence="2">Uncharacterized protein</fullName>
    </submittedName>
</protein>
<sequence>MKSYTYFVPTIDAQASVWAGNVNETVTTVGPQLGLTATEVSEVQAAAMSYKTSVELVEAKKRELENAVAAKNQSRKTDVQVIARYAARMKTHKDYTDALGGALGIVGTVTSVDPKDLRPTITPRVFPGQVEISFNLQQMVSISIYSRLKGTNGWEKLGNDKTSPYIDARPLSVAHQAEIREYSARYFDGKEDVGEMSAIETVVFGG</sequence>
<organism evidence="2 3">
    <name type="scientific">Filimonas lacunae</name>
    <dbReference type="NCBI Taxonomy" id="477680"/>
    <lineage>
        <taxon>Bacteria</taxon>
        <taxon>Pseudomonadati</taxon>
        <taxon>Bacteroidota</taxon>
        <taxon>Chitinophagia</taxon>
        <taxon>Chitinophagales</taxon>
        <taxon>Chitinophagaceae</taxon>
        <taxon>Filimonas</taxon>
    </lineage>
</organism>
<dbReference type="EMBL" id="FTOR01000005">
    <property type="protein sequence ID" value="SIT20428.1"/>
    <property type="molecule type" value="Genomic_DNA"/>
</dbReference>
<proteinExistence type="predicted"/>
<name>A0A173MD83_9BACT</name>
<accession>A0A173MD83</accession>
<keyword evidence="3" id="KW-1185">Reference proteome</keyword>